<feature type="binding site" evidence="12 14">
    <location>
        <position position="322"/>
    </location>
    <ligand>
        <name>ATP</name>
        <dbReference type="ChEBI" id="CHEBI:30616"/>
    </ligand>
</feature>
<dbReference type="AlphaFoldDB" id="A0A0E4GTW4"/>
<evidence type="ECO:0000256" key="1">
    <source>
        <dbReference type="ARBA" id="ARBA00000642"/>
    </source>
</evidence>
<dbReference type="PRINTS" id="PR00477">
    <property type="entry name" value="PHGLYCKINASE"/>
</dbReference>
<evidence type="ECO:0000256" key="14">
    <source>
        <dbReference type="PIRSR" id="PIRSR000724-2"/>
    </source>
</evidence>
<comment type="caution">
    <text evidence="12">Lacks conserved residue(s) required for the propagation of feature annotation.</text>
</comment>
<evidence type="ECO:0000256" key="13">
    <source>
        <dbReference type="PIRSR" id="PIRSR000724-1"/>
    </source>
</evidence>
<feature type="binding site" evidence="12 14">
    <location>
        <begin position="348"/>
        <end position="351"/>
    </location>
    <ligand>
        <name>ATP</name>
        <dbReference type="ChEBI" id="CHEBI:30616"/>
    </ligand>
</feature>
<comment type="similarity">
    <text evidence="3 12 15">Belongs to the phosphoglycerate kinase family.</text>
</comment>
<comment type="catalytic activity">
    <reaction evidence="1 12 15">
        <text>(2R)-3-phosphoglycerate + ATP = (2R)-3-phospho-glyceroyl phosphate + ADP</text>
        <dbReference type="Rhea" id="RHEA:14801"/>
        <dbReference type="ChEBI" id="CHEBI:30616"/>
        <dbReference type="ChEBI" id="CHEBI:57604"/>
        <dbReference type="ChEBI" id="CHEBI:58272"/>
        <dbReference type="ChEBI" id="CHEBI:456216"/>
        <dbReference type="EC" id="2.7.2.3"/>
    </reaction>
</comment>
<dbReference type="EMBL" id="CGIH01000042">
    <property type="protein sequence ID" value="CQB51973.1"/>
    <property type="molecule type" value="Genomic_DNA"/>
</dbReference>
<keyword evidence="8 12" id="KW-0547">Nucleotide-binding</keyword>
<feature type="binding site" evidence="13">
    <location>
        <position position="117"/>
    </location>
    <ligand>
        <name>(2R)-3-phosphoglycerate</name>
        <dbReference type="ChEBI" id="CHEBI:58272"/>
    </ligand>
</feature>
<dbReference type="InterPro" id="IPR015824">
    <property type="entry name" value="Phosphoglycerate_kinase_N"/>
</dbReference>
<dbReference type="PANTHER" id="PTHR11406">
    <property type="entry name" value="PHOSPHOGLYCERATE KINASE"/>
    <property type="match status" value="1"/>
</dbReference>
<dbReference type="CDD" id="cd00318">
    <property type="entry name" value="Phosphoglycerate_kinase"/>
    <property type="match status" value="1"/>
</dbReference>
<dbReference type="STRING" id="690567.2436"/>
<keyword evidence="12" id="KW-0963">Cytoplasm</keyword>
<comment type="pathway">
    <text evidence="2 12">Carbohydrate degradation; glycolysis; pyruvate from D-glyceraldehyde 3-phosphate: step 2/5.</text>
</comment>
<feature type="binding site" evidence="12 13">
    <location>
        <begin position="58"/>
        <end position="61"/>
    </location>
    <ligand>
        <name>substrate</name>
    </ligand>
</feature>
<evidence type="ECO:0000313" key="17">
    <source>
        <dbReference type="Proteomes" id="UP000045545"/>
    </source>
</evidence>
<evidence type="ECO:0000256" key="3">
    <source>
        <dbReference type="ARBA" id="ARBA00008982"/>
    </source>
</evidence>
<dbReference type="GO" id="GO:0043531">
    <property type="term" value="F:ADP binding"/>
    <property type="evidence" value="ECO:0007669"/>
    <property type="project" value="TreeGrafter"/>
</dbReference>
<evidence type="ECO:0000256" key="6">
    <source>
        <dbReference type="ARBA" id="ARBA00016471"/>
    </source>
</evidence>
<proteinExistence type="inferred from homology"/>
<dbReference type="PIRSF" id="PIRSF000724">
    <property type="entry name" value="Pgk"/>
    <property type="match status" value="1"/>
</dbReference>
<evidence type="ECO:0000256" key="8">
    <source>
        <dbReference type="ARBA" id="ARBA00022741"/>
    </source>
</evidence>
<dbReference type="HAMAP" id="MF_00145">
    <property type="entry name" value="Phosphoglyc_kinase"/>
    <property type="match status" value="1"/>
</dbReference>
<dbReference type="PANTHER" id="PTHR11406:SF23">
    <property type="entry name" value="PHOSPHOGLYCERATE KINASE 1, CHLOROPLASTIC-RELATED"/>
    <property type="match status" value="1"/>
</dbReference>
<keyword evidence="17" id="KW-1185">Reference proteome</keyword>
<feature type="binding site" evidence="12 13">
    <location>
        <begin position="19"/>
        <end position="21"/>
    </location>
    <ligand>
        <name>substrate</name>
    </ligand>
</feature>
<evidence type="ECO:0000256" key="11">
    <source>
        <dbReference type="ARBA" id="ARBA00023152"/>
    </source>
</evidence>
<evidence type="ECO:0000256" key="15">
    <source>
        <dbReference type="RuleBase" id="RU000532"/>
    </source>
</evidence>
<dbReference type="Proteomes" id="UP000045545">
    <property type="component" value="Unassembled WGS sequence"/>
</dbReference>
<keyword evidence="9 12" id="KW-0418">Kinase</keyword>
<evidence type="ECO:0000256" key="7">
    <source>
        <dbReference type="ARBA" id="ARBA00022679"/>
    </source>
</evidence>
<dbReference type="PROSITE" id="PS00111">
    <property type="entry name" value="PGLYCERATE_KINASE"/>
    <property type="match status" value="1"/>
</dbReference>
<comment type="subcellular location">
    <subcellularLocation>
        <location evidence="12">Cytoplasm</location>
    </subcellularLocation>
</comment>
<evidence type="ECO:0000313" key="16">
    <source>
        <dbReference type="EMBL" id="CQB51973.1"/>
    </source>
</evidence>
<accession>A0A0E4GTW4</accession>
<keyword evidence="11 12" id="KW-0324">Glycolysis</keyword>
<evidence type="ECO:0000256" key="12">
    <source>
        <dbReference type="HAMAP-Rule" id="MF_00145"/>
    </source>
</evidence>
<dbReference type="InterPro" id="IPR036043">
    <property type="entry name" value="Phosphoglycerate_kinase_sf"/>
</dbReference>
<feature type="binding site" evidence="13">
    <location>
        <position position="35"/>
    </location>
    <ligand>
        <name>(2R)-3-phosphoglycerate</name>
        <dbReference type="ChEBI" id="CHEBI:58272"/>
    </ligand>
</feature>
<dbReference type="SUPFAM" id="SSF53748">
    <property type="entry name" value="Phosphoglycerate kinase"/>
    <property type="match status" value="1"/>
</dbReference>
<dbReference type="FunFam" id="3.40.50.1260:FF:000003">
    <property type="entry name" value="Phosphoglycerate kinase"/>
    <property type="match status" value="1"/>
</dbReference>
<gene>
    <name evidence="12" type="primary">pgk</name>
    <name evidence="16" type="ORF">2436</name>
</gene>
<dbReference type="UniPathway" id="UPA00109">
    <property type="reaction ID" value="UER00185"/>
</dbReference>
<dbReference type="GO" id="GO:0006096">
    <property type="term" value="P:glycolytic process"/>
    <property type="evidence" value="ECO:0007669"/>
    <property type="project" value="UniProtKB-UniRule"/>
</dbReference>
<protein>
    <recommendedName>
        <fullName evidence="6 12">Phosphoglycerate kinase</fullName>
        <ecNumber evidence="5 12">2.7.2.3</ecNumber>
    </recommendedName>
</protein>
<organism evidence="16 17">
    <name type="scientific">Syntrophomonas zehnderi OL-4</name>
    <dbReference type="NCBI Taxonomy" id="690567"/>
    <lineage>
        <taxon>Bacteria</taxon>
        <taxon>Bacillati</taxon>
        <taxon>Bacillota</taxon>
        <taxon>Clostridia</taxon>
        <taxon>Eubacteriales</taxon>
        <taxon>Syntrophomonadaceae</taxon>
        <taxon>Syntrophomonas</taxon>
    </lineage>
</organism>
<evidence type="ECO:0000256" key="9">
    <source>
        <dbReference type="ARBA" id="ARBA00022777"/>
    </source>
</evidence>
<dbReference type="FunFam" id="3.40.50.1260:FF:000006">
    <property type="entry name" value="Phosphoglycerate kinase"/>
    <property type="match status" value="1"/>
</dbReference>
<evidence type="ECO:0000256" key="10">
    <source>
        <dbReference type="ARBA" id="ARBA00022840"/>
    </source>
</evidence>
<keyword evidence="7 12" id="KW-0808">Transferase</keyword>
<feature type="binding site" evidence="13">
    <location>
        <position position="150"/>
    </location>
    <ligand>
        <name>(2R)-3-phosphoglycerate</name>
        <dbReference type="ChEBI" id="CHEBI:58272"/>
    </ligand>
</feature>
<dbReference type="GO" id="GO:0004618">
    <property type="term" value="F:phosphoglycerate kinase activity"/>
    <property type="evidence" value="ECO:0007669"/>
    <property type="project" value="UniProtKB-UniRule"/>
</dbReference>
<dbReference type="GO" id="GO:0005524">
    <property type="term" value="F:ATP binding"/>
    <property type="evidence" value="ECO:0007669"/>
    <property type="project" value="UniProtKB-KW"/>
</dbReference>
<evidence type="ECO:0000256" key="4">
    <source>
        <dbReference type="ARBA" id="ARBA00011245"/>
    </source>
</evidence>
<dbReference type="GO" id="GO:0006094">
    <property type="term" value="P:gluconeogenesis"/>
    <property type="evidence" value="ECO:0007669"/>
    <property type="project" value="TreeGrafter"/>
</dbReference>
<feature type="binding site" evidence="12 14">
    <location>
        <position position="200"/>
    </location>
    <ligand>
        <name>ATP</name>
        <dbReference type="ChEBI" id="CHEBI:30616"/>
    </ligand>
</feature>
<keyword evidence="10 12" id="KW-0067">ATP-binding</keyword>
<dbReference type="EC" id="2.7.2.3" evidence="5 12"/>
<evidence type="ECO:0000256" key="2">
    <source>
        <dbReference type="ARBA" id="ARBA00004838"/>
    </source>
</evidence>
<dbReference type="InterPro" id="IPR001576">
    <property type="entry name" value="Phosphoglycerate_kinase"/>
</dbReference>
<reference evidence="16 17" key="1">
    <citation type="submission" date="2015-03" db="EMBL/GenBank/DDBJ databases">
        <authorList>
            <person name="Murphy D."/>
        </authorList>
    </citation>
    <scope>NUCLEOTIDE SEQUENCE [LARGE SCALE GENOMIC DNA]</scope>
    <source>
        <strain evidence="16 17">OL-4</strain>
    </source>
</reference>
<evidence type="ECO:0000256" key="5">
    <source>
        <dbReference type="ARBA" id="ARBA00013061"/>
    </source>
</evidence>
<name>A0A0E4GTW4_9FIRM</name>
<dbReference type="InterPro" id="IPR015911">
    <property type="entry name" value="Phosphoglycerate_kinase_CS"/>
</dbReference>
<sequence length="391" mass="42229">MRSVKEIDMKDKRVLMRVDFNVPMDNNGHILDDARIVSAIPTIKYISGQGARLILMSHLGRPDGQRKEKYSLQVVGKHLEQLLGRKVYMADDCVGPTVQEQVDKMAPGEIILLENVRFHAEEEKNDPAFSQTLANLGDVFVNDAFGTAHRAHASTCGVADYLPAYAGFLLENEVDMLRSVIEHPESPRMAILGGAKIKDKLGLIRNLLDKMDILLIGGGMANTFLKAQGISIGKSICEEKLLAEARELLELANAKNKKILLPVDVVLADDLTSNSAGIVADIDHIPADKMIVDIGPKTVALFSEAISQARTIIWNGPVGVYENDQFVHGTEALVRAIADSSAVSVVGGGDSSAAVHKLGLDEKITHISTGGGATLELLEGIQLPGVKSCEW</sequence>
<feature type="binding site" evidence="12">
    <location>
        <position position="35"/>
    </location>
    <ligand>
        <name>substrate</name>
    </ligand>
</feature>
<comment type="subunit">
    <text evidence="4 12">Monomer.</text>
</comment>
<feature type="binding site" evidence="12">
    <location>
        <position position="150"/>
    </location>
    <ligand>
        <name>substrate</name>
    </ligand>
</feature>
<feature type="binding site" evidence="12">
    <location>
        <position position="117"/>
    </location>
    <ligand>
        <name>substrate</name>
    </ligand>
</feature>
<dbReference type="RefSeq" id="WP_278279308.1">
    <property type="nucleotide sequence ID" value="NZ_CGIH01000042.1"/>
</dbReference>
<dbReference type="Gene3D" id="3.40.50.1260">
    <property type="entry name" value="Phosphoglycerate kinase, N-terminal domain"/>
    <property type="match status" value="2"/>
</dbReference>
<dbReference type="GO" id="GO:0005829">
    <property type="term" value="C:cytosol"/>
    <property type="evidence" value="ECO:0007669"/>
    <property type="project" value="TreeGrafter"/>
</dbReference>
<dbReference type="Pfam" id="PF00162">
    <property type="entry name" value="PGK"/>
    <property type="match status" value="1"/>
</dbReference>